<dbReference type="EMBL" id="NQVN01000014">
    <property type="protein sequence ID" value="PIO97872.1"/>
    <property type="molecule type" value="Genomic_DNA"/>
</dbReference>
<name>A0A2G9WU90_9HYPH</name>
<keyword evidence="2" id="KW-1185">Reference proteome</keyword>
<comment type="caution">
    <text evidence="1">The sequence shown here is derived from an EMBL/GenBank/DDBJ whole genome shotgun (WGS) entry which is preliminary data.</text>
</comment>
<reference evidence="1 2" key="1">
    <citation type="submission" date="2017-08" db="EMBL/GenBank/DDBJ databases">
        <title>Pleomorphomonas carboxidotrophicus sp. nov., a new mesophilic hydrogenogenic carboxidotroph.</title>
        <authorList>
            <person name="Esquivel-Elizondo S."/>
            <person name="Krajmalnik-Brown R."/>
            <person name="Maldonado J."/>
        </authorList>
    </citation>
    <scope>NUCLEOTIDE SEQUENCE [LARGE SCALE GENOMIC DNA]</scope>
    <source>
        <strain evidence="1 2">SVCO-16</strain>
    </source>
</reference>
<dbReference type="AlphaFoldDB" id="A0A2G9WU90"/>
<dbReference type="OrthoDB" id="7875908at2"/>
<dbReference type="Proteomes" id="UP000231070">
    <property type="component" value="Unassembled WGS sequence"/>
</dbReference>
<evidence type="ECO:0000313" key="1">
    <source>
        <dbReference type="EMBL" id="PIO97872.1"/>
    </source>
</evidence>
<dbReference type="RefSeq" id="WP_100081961.1">
    <property type="nucleotide sequence ID" value="NZ_NQVN01000014.1"/>
</dbReference>
<evidence type="ECO:0000313" key="2">
    <source>
        <dbReference type="Proteomes" id="UP000231070"/>
    </source>
</evidence>
<protein>
    <submittedName>
        <fullName evidence="1">Uncharacterized protein</fullName>
    </submittedName>
</protein>
<gene>
    <name evidence="1" type="ORF">CJ014_18450</name>
</gene>
<sequence>MNKIVRSHYPVGKLPADLREGLPPDATVSVRIDVEDSSDRLPLSRLAGTLPNLHGEEGAVIAHFRSLREDE</sequence>
<accession>A0A2G9WU90</accession>
<proteinExistence type="predicted"/>
<organism evidence="1 2">
    <name type="scientific">Pleomorphomonas carboxyditropha</name>
    <dbReference type="NCBI Taxonomy" id="2023338"/>
    <lineage>
        <taxon>Bacteria</taxon>
        <taxon>Pseudomonadati</taxon>
        <taxon>Pseudomonadota</taxon>
        <taxon>Alphaproteobacteria</taxon>
        <taxon>Hyphomicrobiales</taxon>
        <taxon>Pleomorphomonadaceae</taxon>
        <taxon>Pleomorphomonas</taxon>
    </lineage>
</organism>